<accession>A0A9Q9MCU0</accession>
<organism evidence="1 2">
    <name type="scientific">Dactylosporangium aurantiacum</name>
    <dbReference type="NCBI Taxonomy" id="35754"/>
    <lineage>
        <taxon>Bacteria</taxon>
        <taxon>Bacillati</taxon>
        <taxon>Actinomycetota</taxon>
        <taxon>Actinomycetes</taxon>
        <taxon>Micromonosporales</taxon>
        <taxon>Micromonosporaceae</taxon>
        <taxon>Dactylosporangium</taxon>
    </lineage>
</organism>
<gene>
    <name evidence="1" type="ORF">Daura_31790</name>
</gene>
<sequence>MQFALNELADRLVVPADLISVHRDDPARSRSRRYQSIRYGAFLLTYGPFERFFNRLIELHGGPSQGLSLTTDKLRSTFEQRLAVPNLTNSWKARVRVAPGTHSRDMRWRWIYLNGSALRDYLLDARRLRNLLAHGADPSDAENSSMTLYVRRAGGGHSVTLMWAEGFLQAAQDLASITARRLAGDDIALPDWPQPVRSGVSARLPEAPYQ</sequence>
<dbReference type="Proteomes" id="UP001058003">
    <property type="component" value="Chromosome"/>
</dbReference>
<dbReference type="EMBL" id="CP073767">
    <property type="protein sequence ID" value="UWZ51324.1"/>
    <property type="molecule type" value="Genomic_DNA"/>
</dbReference>
<reference evidence="1" key="1">
    <citation type="submission" date="2021-04" db="EMBL/GenBank/DDBJ databases">
        <title>Dactylosporangium aurantiacum NRRL B-8018 full assembly.</title>
        <authorList>
            <person name="Hartkoorn R.C."/>
            <person name="Beaudoing E."/>
            <person name="Hot D."/>
        </authorList>
    </citation>
    <scope>NUCLEOTIDE SEQUENCE</scope>
    <source>
        <strain evidence="1">NRRL B-8018</strain>
    </source>
</reference>
<evidence type="ECO:0000313" key="2">
    <source>
        <dbReference type="Proteomes" id="UP001058003"/>
    </source>
</evidence>
<proteinExistence type="predicted"/>
<dbReference type="RefSeq" id="WP_156090148.1">
    <property type="nucleotide sequence ID" value="NZ_CP073767.1"/>
</dbReference>
<protein>
    <recommendedName>
        <fullName evidence="3">RiboL-PSP-HEPN domain-containing protein</fullName>
    </recommendedName>
</protein>
<keyword evidence="2" id="KW-1185">Reference proteome</keyword>
<dbReference type="AlphaFoldDB" id="A0A9Q9MCU0"/>
<evidence type="ECO:0008006" key="3">
    <source>
        <dbReference type="Google" id="ProtNLM"/>
    </source>
</evidence>
<evidence type="ECO:0000313" key="1">
    <source>
        <dbReference type="EMBL" id="UWZ51324.1"/>
    </source>
</evidence>
<dbReference type="KEGG" id="daur:Daura_31790"/>
<dbReference type="OrthoDB" id="3390832at2"/>
<name>A0A9Q9MCU0_9ACTN</name>